<dbReference type="PANTHER" id="PTHR42648:SF11">
    <property type="entry name" value="TRANSPOSON TY4-P GAG-POL POLYPROTEIN"/>
    <property type="match status" value="1"/>
</dbReference>
<keyword evidence="5" id="KW-0479">Metal-binding</keyword>
<evidence type="ECO:0000256" key="1">
    <source>
        <dbReference type="ARBA" id="ARBA00002180"/>
    </source>
</evidence>
<keyword evidence="10" id="KW-0460">Magnesium</keyword>
<keyword evidence="14" id="KW-0917">Virion maturation</keyword>
<sequence length="1242" mass="142903">MSNTNTNLQTQTSNTLYNDIMEAGGKDRPPMLAPGNYVQWKSRIKRYIDTKPNNELIHYCLQNPPYKFKWTEKTIPVAEGIDNDIYSTVDACPNACEMWKAIERSQQATRNREKAIVNSFAPIYDQEPTTVTEDDEMSKEKEIDKLMDLISLSFKKIYKPTNNNLRTSSNTSRANQDNSSRINRNQRVVNVARAKENVGTLVVQKSRIQCYNCKEYGHVSRECQKPKRAKDATYHKEKMLLCKQEEARVQLNAEQVTQDAADNSGPIFDAEPLQKVQNNDDNYNVFAIENEHPEQPESVNDTYLEEQERDLLASLIEKLKCEIDDSKNLNKFLESSNKALVDKLKGEIEDFETKNKSLESSNNHFKKANIKLSKTNQLMFKDLKKFQAELDRYHDVNYASKVAIDCAKAKGDLMAYKIESEKSANEYTRKINDLNQMISDMKKELCAHKETIFIMSQEKEAQIKFYKTREDKELDNVIALENKVKVLDDIVYKTGQSVQTMNMLSRNCKMRFAKPEFLKKAQRANPRLYDIGCYNDNLALMLAPESDKTIHEASNLQCDYLETLEKCEHLENELSKSRTMSKSFEALQKHAINLELDLQQYLKAQLQDKGIAISELKKLIEKMKGKYVETKFEKSLVIRRPNAFKSQRQSILVIPTTSVSRPQLKSNQLEDRVMPNNSQGKKQEVEDHHRNFKFSNNKTSVTACNDSLNAKTSNVNFVCVTCGKCVLNDNHDMCVLHYINGVNSRTKMPMVVPISTREHKRTVNQSVATPLKRTVASESTNQKPRHTTRKLYEHVSKTCSWWYPKFTPSGYKWKPKSPIGNVNTNLVEIILFIVDSGCSKHMTGNLKLLSNFVEKFLGTVKFGNDQIAPILGYGDLVQGNITIKRVYYVEGLNHNLFSVGQFCDADLEVAFRKSTCYIRDLKGNDLLTGSRGTDLYSITLQDTSTPNPICLMAKASSSQAWLWHRRLSHLNFDTINLLSKNDIVIGLPKLKFVKDHLCSSCELGKAKRKSFHTKTTPSSKRRLQLLHMDLCGPMRVESINGKKYVLVIVDDYSRYTWTHFLRSKDETPKVLIDFLRLVQRGLHAQVRTVRTDKGMEFLNKTLHVETSNEYAQVDDDEFVNVFSTPVQERGETSSRRVDSSNMHTFYQHHPSAHRWTKDHPLEQVIGNPSQSIRTRHQLETDGEFCMFALTVSQTEPKNIKEAMADSAWIEAMQEELHQFDRLDVWELVDRPLCKNIINLKWL</sequence>
<keyword evidence="3" id="KW-0645">Protease</keyword>
<dbReference type="Pfam" id="PF00098">
    <property type="entry name" value="zf-CCHC"/>
    <property type="match status" value="1"/>
</dbReference>
<dbReference type="InterPro" id="IPR036397">
    <property type="entry name" value="RNaseH_sf"/>
</dbReference>
<reference evidence="21" key="2">
    <citation type="submission" date="2022-01" db="EMBL/GenBank/DDBJ databases">
        <authorList>
            <person name="Yamashiro T."/>
            <person name="Shiraishi A."/>
            <person name="Satake H."/>
            <person name="Nakayama K."/>
        </authorList>
    </citation>
    <scope>NUCLEOTIDE SEQUENCE</scope>
</reference>
<proteinExistence type="predicted"/>
<feature type="coiled-coil region" evidence="17">
    <location>
        <begin position="417"/>
        <end position="444"/>
    </location>
</feature>
<dbReference type="InterPro" id="IPR054722">
    <property type="entry name" value="PolX-like_BBD"/>
</dbReference>
<evidence type="ECO:0000256" key="9">
    <source>
        <dbReference type="ARBA" id="ARBA00022840"/>
    </source>
</evidence>
<keyword evidence="13" id="KW-0548">Nucleotidyltransferase</keyword>
<evidence type="ECO:0000313" key="22">
    <source>
        <dbReference type="Proteomes" id="UP001151760"/>
    </source>
</evidence>
<feature type="coiled-coil region" evidence="17">
    <location>
        <begin position="316"/>
        <end position="361"/>
    </location>
</feature>
<dbReference type="InterPro" id="IPR001878">
    <property type="entry name" value="Znf_CCHC"/>
</dbReference>
<evidence type="ECO:0000256" key="3">
    <source>
        <dbReference type="ARBA" id="ARBA00022670"/>
    </source>
</evidence>
<dbReference type="Pfam" id="PF00665">
    <property type="entry name" value="rve"/>
    <property type="match status" value="1"/>
</dbReference>
<evidence type="ECO:0000256" key="5">
    <source>
        <dbReference type="ARBA" id="ARBA00022723"/>
    </source>
</evidence>
<feature type="compositionally biased region" description="Low complexity" evidence="18">
    <location>
        <begin position="161"/>
        <end position="175"/>
    </location>
</feature>
<evidence type="ECO:0000256" key="6">
    <source>
        <dbReference type="ARBA" id="ARBA00022741"/>
    </source>
</evidence>
<evidence type="ECO:0000256" key="8">
    <source>
        <dbReference type="ARBA" id="ARBA00022801"/>
    </source>
</evidence>
<evidence type="ECO:0000256" key="12">
    <source>
        <dbReference type="ARBA" id="ARBA00022918"/>
    </source>
</evidence>
<keyword evidence="16" id="KW-0863">Zinc-finger</keyword>
<dbReference type="InterPro" id="IPR025724">
    <property type="entry name" value="GAG-pre-integrase_dom"/>
</dbReference>
<keyword evidence="22" id="KW-1185">Reference proteome</keyword>
<dbReference type="Pfam" id="PF13976">
    <property type="entry name" value="gag_pre-integrs"/>
    <property type="match status" value="1"/>
</dbReference>
<keyword evidence="9" id="KW-0067">ATP-binding</keyword>
<dbReference type="Gene3D" id="4.10.60.10">
    <property type="entry name" value="Zinc finger, CCHC-type"/>
    <property type="match status" value="1"/>
</dbReference>
<keyword evidence="2" id="KW-1188">Viral release from host cell</keyword>
<evidence type="ECO:0000259" key="19">
    <source>
        <dbReference type="PROSITE" id="PS50158"/>
    </source>
</evidence>
<evidence type="ECO:0000256" key="16">
    <source>
        <dbReference type="PROSITE-ProRule" id="PRU00047"/>
    </source>
</evidence>
<keyword evidence="11" id="KW-0229">DNA integration</keyword>
<keyword evidence="4" id="KW-0540">Nuclease</keyword>
<keyword evidence="7" id="KW-0255">Endonuclease</keyword>
<comment type="function">
    <text evidence="1">The aspartyl protease (PR) mediates the proteolytic cleavages of the Gag and Gag-Pol polyproteins after assembly of the VLP.</text>
</comment>
<feature type="region of interest" description="Disordered" evidence="18">
    <location>
        <begin position="161"/>
        <end position="182"/>
    </location>
</feature>
<dbReference type="InterPro" id="IPR001584">
    <property type="entry name" value="Integrase_cat-core"/>
</dbReference>
<evidence type="ECO:0000259" key="20">
    <source>
        <dbReference type="PROSITE" id="PS50994"/>
    </source>
</evidence>
<keyword evidence="6" id="KW-0547">Nucleotide-binding</keyword>
<dbReference type="SMART" id="SM00343">
    <property type="entry name" value="ZnF_C2HC"/>
    <property type="match status" value="1"/>
</dbReference>
<dbReference type="EMBL" id="BQNB010016129">
    <property type="protein sequence ID" value="GJT48147.1"/>
    <property type="molecule type" value="Genomic_DNA"/>
</dbReference>
<dbReference type="SUPFAM" id="SSF57756">
    <property type="entry name" value="Retrovirus zinc finger-like domains"/>
    <property type="match status" value="1"/>
</dbReference>
<name>A0ABQ5ECB8_9ASTR</name>
<gene>
    <name evidence="21" type="ORF">Tco_0974304</name>
</gene>
<dbReference type="InterPro" id="IPR039537">
    <property type="entry name" value="Retrotran_Ty1/copia-like"/>
</dbReference>
<evidence type="ECO:0000256" key="17">
    <source>
        <dbReference type="SAM" id="Coils"/>
    </source>
</evidence>
<dbReference type="PROSITE" id="PS50994">
    <property type="entry name" value="INTEGRASE"/>
    <property type="match status" value="1"/>
</dbReference>
<evidence type="ECO:0000313" key="21">
    <source>
        <dbReference type="EMBL" id="GJT48147.1"/>
    </source>
</evidence>
<accession>A0ABQ5ECB8</accession>
<dbReference type="Proteomes" id="UP001151760">
    <property type="component" value="Unassembled WGS sequence"/>
</dbReference>
<evidence type="ECO:0000256" key="7">
    <source>
        <dbReference type="ARBA" id="ARBA00022759"/>
    </source>
</evidence>
<evidence type="ECO:0000256" key="11">
    <source>
        <dbReference type="ARBA" id="ARBA00022908"/>
    </source>
</evidence>
<keyword evidence="12" id="KW-0695">RNA-directed DNA polymerase</keyword>
<dbReference type="InterPro" id="IPR012337">
    <property type="entry name" value="RNaseH-like_sf"/>
</dbReference>
<reference evidence="21" key="1">
    <citation type="journal article" date="2022" name="Int. J. Mol. Sci.">
        <title>Draft Genome of Tanacetum Coccineum: Genomic Comparison of Closely Related Tanacetum-Family Plants.</title>
        <authorList>
            <person name="Yamashiro T."/>
            <person name="Shiraishi A."/>
            <person name="Nakayama K."/>
            <person name="Satake H."/>
        </authorList>
    </citation>
    <scope>NUCLEOTIDE SEQUENCE</scope>
</reference>
<dbReference type="SUPFAM" id="SSF53098">
    <property type="entry name" value="Ribonuclease H-like"/>
    <property type="match status" value="1"/>
</dbReference>
<evidence type="ECO:0000256" key="15">
    <source>
        <dbReference type="ARBA" id="ARBA00023172"/>
    </source>
</evidence>
<dbReference type="Gene3D" id="3.30.420.10">
    <property type="entry name" value="Ribonuclease H-like superfamily/Ribonuclease H"/>
    <property type="match status" value="1"/>
</dbReference>
<keyword evidence="8" id="KW-0378">Hydrolase</keyword>
<keyword evidence="13" id="KW-0808">Transferase</keyword>
<dbReference type="PANTHER" id="PTHR42648">
    <property type="entry name" value="TRANSPOSASE, PUTATIVE-RELATED"/>
    <property type="match status" value="1"/>
</dbReference>
<keyword evidence="17" id="KW-0175">Coiled coil</keyword>
<dbReference type="InterPro" id="IPR036875">
    <property type="entry name" value="Znf_CCHC_sf"/>
</dbReference>
<dbReference type="PROSITE" id="PS50158">
    <property type="entry name" value="ZF_CCHC"/>
    <property type="match status" value="1"/>
</dbReference>
<dbReference type="Pfam" id="PF22936">
    <property type="entry name" value="Pol_BBD"/>
    <property type="match status" value="1"/>
</dbReference>
<evidence type="ECO:0000256" key="2">
    <source>
        <dbReference type="ARBA" id="ARBA00022612"/>
    </source>
</evidence>
<evidence type="ECO:0000256" key="14">
    <source>
        <dbReference type="ARBA" id="ARBA00023113"/>
    </source>
</evidence>
<keyword evidence="15" id="KW-0233">DNA recombination</keyword>
<evidence type="ECO:0000256" key="10">
    <source>
        <dbReference type="ARBA" id="ARBA00022842"/>
    </source>
</evidence>
<evidence type="ECO:0000256" key="4">
    <source>
        <dbReference type="ARBA" id="ARBA00022722"/>
    </source>
</evidence>
<comment type="caution">
    <text evidence="21">The sequence shown here is derived from an EMBL/GenBank/DDBJ whole genome shotgun (WGS) entry which is preliminary data.</text>
</comment>
<organism evidence="21 22">
    <name type="scientific">Tanacetum coccineum</name>
    <dbReference type="NCBI Taxonomy" id="301880"/>
    <lineage>
        <taxon>Eukaryota</taxon>
        <taxon>Viridiplantae</taxon>
        <taxon>Streptophyta</taxon>
        <taxon>Embryophyta</taxon>
        <taxon>Tracheophyta</taxon>
        <taxon>Spermatophyta</taxon>
        <taxon>Magnoliopsida</taxon>
        <taxon>eudicotyledons</taxon>
        <taxon>Gunneridae</taxon>
        <taxon>Pentapetalae</taxon>
        <taxon>asterids</taxon>
        <taxon>campanulids</taxon>
        <taxon>Asterales</taxon>
        <taxon>Asteraceae</taxon>
        <taxon>Asteroideae</taxon>
        <taxon>Anthemideae</taxon>
        <taxon>Anthemidinae</taxon>
        <taxon>Tanacetum</taxon>
    </lineage>
</organism>
<keyword evidence="13" id="KW-0239">DNA-directed DNA polymerase</keyword>
<keyword evidence="16" id="KW-0862">Zinc</keyword>
<protein>
    <submittedName>
        <fullName evidence="21">Retrovirus-related pol polyprotein from transposon TNT 1-94</fullName>
    </submittedName>
</protein>
<feature type="domain" description="CCHC-type" evidence="19">
    <location>
        <begin position="210"/>
        <end position="225"/>
    </location>
</feature>
<evidence type="ECO:0000256" key="18">
    <source>
        <dbReference type="SAM" id="MobiDB-lite"/>
    </source>
</evidence>
<evidence type="ECO:0000256" key="13">
    <source>
        <dbReference type="ARBA" id="ARBA00022932"/>
    </source>
</evidence>
<feature type="domain" description="Integrase catalytic" evidence="20">
    <location>
        <begin position="1013"/>
        <end position="1113"/>
    </location>
</feature>